<dbReference type="EMBL" id="JARBHB010000013">
    <property type="protein sequence ID" value="KAJ8869812.1"/>
    <property type="molecule type" value="Genomic_DNA"/>
</dbReference>
<comment type="caution">
    <text evidence="1">The sequence shown here is derived from an EMBL/GenBank/DDBJ whole genome shotgun (WGS) entry which is preliminary data.</text>
</comment>
<accession>A0ABQ9GBM8</accession>
<evidence type="ECO:0000313" key="2">
    <source>
        <dbReference type="Proteomes" id="UP001159363"/>
    </source>
</evidence>
<protein>
    <submittedName>
        <fullName evidence="1">Uncharacterized protein</fullName>
    </submittedName>
</protein>
<reference evidence="1 2" key="1">
    <citation type="submission" date="2023-02" db="EMBL/GenBank/DDBJ databases">
        <title>LHISI_Scaffold_Assembly.</title>
        <authorList>
            <person name="Stuart O.P."/>
            <person name="Cleave R."/>
            <person name="Magrath M.J.L."/>
            <person name="Mikheyev A.S."/>
        </authorList>
    </citation>
    <scope>NUCLEOTIDE SEQUENCE [LARGE SCALE GENOMIC DNA]</scope>
    <source>
        <strain evidence="1">Daus_M_001</strain>
        <tissue evidence="1">Leg muscle</tissue>
    </source>
</reference>
<keyword evidence="2" id="KW-1185">Reference proteome</keyword>
<organism evidence="1 2">
    <name type="scientific">Dryococelus australis</name>
    <dbReference type="NCBI Taxonomy" id="614101"/>
    <lineage>
        <taxon>Eukaryota</taxon>
        <taxon>Metazoa</taxon>
        <taxon>Ecdysozoa</taxon>
        <taxon>Arthropoda</taxon>
        <taxon>Hexapoda</taxon>
        <taxon>Insecta</taxon>
        <taxon>Pterygota</taxon>
        <taxon>Neoptera</taxon>
        <taxon>Polyneoptera</taxon>
        <taxon>Phasmatodea</taxon>
        <taxon>Verophasmatodea</taxon>
        <taxon>Anareolatae</taxon>
        <taxon>Phasmatidae</taxon>
        <taxon>Eurycanthinae</taxon>
        <taxon>Dryococelus</taxon>
    </lineage>
</organism>
<sequence length="203" mass="23650">MLFENSGEKSTKHQDNVKLDTLYLKDPGTWPDVIKDTVRQSIVSCAYKYEEFVSKTFPKDGTLKPFSDYLLSSKSINNRESYPRIGWFGALQEKHFTVFHVFCSKKTFLHLFNLAKRERFTPSKTQWKKLYNRLPAHENSAEHRNGYCKRKSLQQTLLCKGIDSELQKQIACEADKWKAILRRLLDVTLFSASRNLPFQGDST</sequence>
<evidence type="ECO:0000313" key="1">
    <source>
        <dbReference type="EMBL" id="KAJ8869812.1"/>
    </source>
</evidence>
<proteinExistence type="predicted"/>
<gene>
    <name evidence="1" type="ORF">PR048_028821</name>
</gene>
<dbReference type="Proteomes" id="UP001159363">
    <property type="component" value="Chromosome 12"/>
</dbReference>
<name>A0ABQ9GBM8_9NEOP</name>